<organism evidence="10 11">
    <name type="scientific">Smittium simulii</name>
    <dbReference type="NCBI Taxonomy" id="133385"/>
    <lineage>
        <taxon>Eukaryota</taxon>
        <taxon>Fungi</taxon>
        <taxon>Fungi incertae sedis</taxon>
        <taxon>Zoopagomycota</taxon>
        <taxon>Kickxellomycotina</taxon>
        <taxon>Harpellomycetes</taxon>
        <taxon>Harpellales</taxon>
        <taxon>Legeriomycetaceae</taxon>
        <taxon>Smittium</taxon>
    </lineage>
</organism>
<dbReference type="InterPro" id="IPR035810">
    <property type="entry name" value="PEBP_euk"/>
</dbReference>
<dbReference type="GO" id="GO:0098796">
    <property type="term" value="C:membrane protein complex"/>
    <property type="evidence" value="ECO:0007669"/>
    <property type="project" value="UniProtKB-ARBA"/>
</dbReference>
<dbReference type="FunFam" id="3.40.30.10:FF:000022">
    <property type="entry name" value="NADH dehydrogenase flavoprotein 2, mitochondrial"/>
    <property type="match status" value="1"/>
</dbReference>
<dbReference type="Pfam" id="PF01257">
    <property type="entry name" value="2Fe-2S_thioredx"/>
    <property type="match status" value="1"/>
</dbReference>
<dbReference type="STRING" id="133385.A0A2T9Y9V3"/>
<dbReference type="GO" id="GO:0046872">
    <property type="term" value="F:metal ion binding"/>
    <property type="evidence" value="ECO:0007669"/>
    <property type="project" value="UniProtKB-KW"/>
</dbReference>
<dbReference type="FunFam" id="1.10.10.1590:FF:000001">
    <property type="entry name" value="NADH-quinone oxidoreductase subunit E"/>
    <property type="match status" value="1"/>
</dbReference>
<keyword evidence="7" id="KW-0520">NAD</keyword>
<proteinExistence type="inferred from homology"/>
<evidence type="ECO:0000256" key="6">
    <source>
        <dbReference type="ARBA" id="ARBA00023014"/>
    </source>
</evidence>
<evidence type="ECO:0000256" key="5">
    <source>
        <dbReference type="ARBA" id="ARBA00023004"/>
    </source>
</evidence>
<dbReference type="SUPFAM" id="SSF49777">
    <property type="entry name" value="PEBP-like"/>
    <property type="match status" value="1"/>
</dbReference>
<dbReference type="GO" id="GO:0005743">
    <property type="term" value="C:mitochondrial inner membrane"/>
    <property type="evidence" value="ECO:0007669"/>
    <property type="project" value="UniProtKB-ARBA"/>
</dbReference>
<dbReference type="Gene3D" id="3.40.30.10">
    <property type="entry name" value="Glutaredoxin"/>
    <property type="match status" value="1"/>
</dbReference>
<dbReference type="InterPro" id="IPR036249">
    <property type="entry name" value="Thioredoxin-like_sf"/>
</dbReference>
<feature type="compositionally biased region" description="Polar residues" evidence="9">
    <location>
        <begin position="515"/>
        <end position="524"/>
    </location>
</feature>
<dbReference type="AlphaFoldDB" id="A0A2T9Y9V3"/>
<sequence length="534" mass="60844">MKLLVSKFKPRFLLSKIQARHETTFTPISTKTNPAYAEALNFINSYRKNKLEQIQQIDERIKNSSTDNLLLEQLKSDKDELQIEADRHLEEVKWNFKNGKTDFSNIIYRTMLEEQFRKRPLEIVMQRAHQMFVIPDVIDPNTFKSATVQLDITFSDFNEEPIESGSVIPAKNVKNQPLLTITTFKETTELFTVLMVDPDVPDESNKSYKQTCHFAAVNVPFSIYNNEYKPLEMGEIALDYLPPHPENGTDKHRYIYVVYRQGENGDLKLNASEWSRDISLREKSQSLGLTPVAVSFFRSEWDSSVDDFYHDVLGKVPPKFVPVPAHRDSAFNNPNIKFTFTPENLEIAKNICLKYPPQYKKAALIPLLHLAQKQYGWTSLGVMNYVAKLLEMPPMRVYEVATFYTMFNREPVGKYFLQVCGTTPCQLCNSDKIFETVEKHLGIKVGETTSDKLFTLVEVECAGACVNAPVMAVNDDYFEDLTPETTIRILDSLKAGKTPTPGPQGDRRTCEPSHGLTSLTSTPTGPGFMVRSDL</sequence>
<feature type="region of interest" description="Disordered" evidence="9">
    <location>
        <begin position="494"/>
        <end position="534"/>
    </location>
</feature>
<dbReference type="InterPro" id="IPR041921">
    <property type="entry name" value="NuoE_N"/>
</dbReference>
<evidence type="ECO:0000256" key="8">
    <source>
        <dbReference type="ARBA" id="ARBA00034078"/>
    </source>
</evidence>
<name>A0A2T9Y9V3_9FUNG</name>
<dbReference type="GO" id="GO:0016491">
    <property type="term" value="F:oxidoreductase activity"/>
    <property type="evidence" value="ECO:0007669"/>
    <property type="project" value="InterPro"/>
</dbReference>
<dbReference type="CDD" id="cd03064">
    <property type="entry name" value="TRX_Fd_NuoE"/>
    <property type="match status" value="1"/>
</dbReference>
<evidence type="ECO:0000313" key="10">
    <source>
        <dbReference type="EMBL" id="PVU89105.1"/>
    </source>
</evidence>
<evidence type="ECO:0000256" key="3">
    <source>
        <dbReference type="ARBA" id="ARBA00022723"/>
    </source>
</evidence>
<dbReference type="GO" id="GO:1902494">
    <property type="term" value="C:catalytic complex"/>
    <property type="evidence" value="ECO:0007669"/>
    <property type="project" value="UniProtKB-ARBA"/>
</dbReference>
<dbReference type="PANTHER" id="PTHR10371:SF3">
    <property type="entry name" value="NADH DEHYDROGENASE [UBIQUINONE] FLAVOPROTEIN 2, MITOCHONDRIAL"/>
    <property type="match status" value="1"/>
</dbReference>
<evidence type="ECO:0000256" key="9">
    <source>
        <dbReference type="SAM" id="MobiDB-lite"/>
    </source>
</evidence>
<dbReference type="InterPro" id="IPR042128">
    <property type="entry name" value="NuoE_dom"/>
</dbReference>
<comment type="caution">
    <text evidence="10">The sequence shown here is derived from an EMBL/GenBank/DDBJ whole genome shotgun (WGS) entry which is preliminary data.</text>
</comment>
<dbReference type="GO" id="GO:0008137">
    <property type="term" value="F:NADH dehydrogenase (ubiquinone) activity"/>
    <property type="evidence" value="ECO:0007669"/>
    <property type="project" value="UniProtKB-ARBA"/>
</dbReference>
<dbReference type="Gene3D" id="1.20.58.1180">
    <property type="match status" value="1"/>
</dbReference>
<keyword evidence="2" id="KW-0001">2Fe-2S</keyword>
<evidence type="ECO:0000256" key="4">
    <source>
        <dbReference type="ARBA" id="ARBA00022967"/>
    </source>
</evidence>
<comment type="cofactor">
    <cofactor evidence="8">
        <name>[2Fe-2S] cluster</name>
        <dbReference type="ChEBI" id="CHEBI:190135"/>
    </cofactor>
</comment>
<comment type="similarity">
    <text evidence="1">Belongs to the complex I 24 kDa subunit family.</text>
</comment>
<keyword evidence="11" id="KW-1185">Reference proteome</keyword>
<dbReference type="Proteomes" id="UP000245383">
    <property type="component" value="Unassembled WGS sequence"/>
</dbReference>
<dbReference type="GO" id="GO:0051537">
    <property type="term" value="F:2 iron, 2 sulfur cluster binding"/>
    <property type="evidence" value="ECO:0007669"/>
    <property type="project" value="UniProtKB-KW"/>
</dbReference>
<dbReference type="GO" id="GO:0006120">
    <property type="term" value="P:mitochondrial electron transport, NADH to ubiquinone"/>
    <property type="evidence" value="ECO:0007669"/>
    <property type="project" value="UniProtKB-ARBA"/>
</dbReference>
<evidence type="ECO:0000313" key="11">
    <source>
        <dbReference type="Proteomes" id="UP000245383"/>
    </source>
</evidence>
<evidence type="ECO:0000256" key="7">
    <source>
        <dbReference type="ARBA" id="ARBA00023027"/>
    </source>
</evidence>
<dbReference type="EMBL" id="MBFR01000339">
    <property type="protein sequence ID" value="PVU89105.1"/>
    <property type="molecule type" value="Genomic_DNA"/>
</dbReference>
<dbReference type="Gene3D" id="3.90.280.10">
    <property type="entry name" value="PEBP-like"/>
    <property type="match status" value="1"/>
</dbReference>
<dbReference type="InterPro" id="IPR008914">
    <property type="entry name" value="PEBP"/>
</dbReference>
<dbReference type="Gene3D" id="1.10.10.1590">
    <property type="entry name" value="NADH-quinone oxidoreductase subunit E"/>
    <property type="match status" value="1"/>
</dbReference>
<accession>A0A2T9Y9V3</accession>
<dbReference type="NCBIfam" id="TIGR01958">
    <property type="entry name" value="nuoE_fam"/>
    <property type="match status" value="1"/>
</dbReference>
<dbReference type="PANTHER" id="PTHR10371">
    <property type="entry name" value="NADH DEHYDROGENASE UBIQUINONE FLAVOPROTEIN 2, MITOCHONDRIAL"/>
    <property type="match status" value="1"/>
</dbReference>
<keyword evidence="4" id="KW-1278">Translocase</keyword>
<protein>
    <submittedName>
        <fullName evidence="10">Uncharacterized protein</fullName>
    </submittedName>
</protein>
<dbReference type="SUPFAM" id="SSF52833">
    <property type="entry name" value="Thioredoxin-like"/>
    <property type="match status" value="1"/>
</dbReference>
<keyword evidence="6" id="KW-0411">Iron-sulfur</keyword>
<gene>
    <name evidence="10" type="ORF">BB561_005537</name>
</gene>
<keyword evidence="5" id="KW-0408">Iron</keyword>
<keyword evidence="3" id="KW-0479">Metal-binding</keyword>
<evidence type="ECO:0000256" key="2">
    <source>
        <dbReference type="ARBA" id="ARBA00022714"/>
    </source>
</evidence>
<dbReference type="CDD" id="cd00866">
    <property type="entry name" value="PEBP_euk"/>
    <property type="match status" value="1"/>
</dbReference>
<dbReference type="OrthoDB" id="10254187at2759"/>
<dbReference type="InterPro" id="IPR002023">
    <property type="entry name" value="NuoE-like"/>
</dbReference>
<dbReference type="Pfam" id="PF01161">
    <property type="entry name" value="PBP"/>
    <property type="match status" value="1"/>
</dbReference>
<evidence type="ECO:0000256" key="1">
    <source>
        <dbReference type="ARBA" id="ARBA00010643"/>
    </source>
</evidence>
<dbReference type="InterPro" id="IPR036610">
    <property type="entry name" value="PEBP-like_sf"/>
</dbReference>
<reference evidence="10 11" key="1">
    <citation type="journal article" date="2018" name="MBio">
        <title>Comparative Genomics Reveals the Core Gene Toolbox for the Fungus-Insect Symbiosis.</title>
        <authorList>
            <person name="Wang Y."/>
            <person name="Stata M."/>
            <person name="Wang W."/>
            <person name="Stajich J.E."/>
            <person name="White M.M."/>
            <person name="Moncalvo J.M."/>
        </authorList>
    </citation>
    <scope>NUCLEOTIDE SEQUENCE [LARGE SCALE GENOMIC DNA]</scope>
    <source>
        <strain evidence="10 11">SWE-8-4</strain>
    </source>
</reference>